<reference evidence="2" key="2">
    <citation type="journal article" date="2023" name="Int. J. Mol. Sci.">
        <title>De Novo Assembly and Annotation of 11 Diverse Shrub Willow (Salix) Genomes Reveals Novel Gene Organization in Sex-Linked Regions.</title>
        <authorList>
            <person name="Hyden B."/>
            <person name="Feng K."/>
            <person name="Yates T.B."/>
            <person name="Jawdy S."/>
            <person name="Cereghino C."/>
            <person name="Smart L.B."/>
            <person name="Muchero W."/>
        </authorList>
    </citation>
    <scope>NUCLEOTIDE SEQUENCE</scope>
    <source>
        <tissue evidence="2">Shoot tip</tissue>
    </source>
</reference>
<dbReference type="PANTHER" id="PTHR33356">
    <property type="entry name" value="TIP41-LIKE PROTEIN"/>
    <property type="match status" value="1"/>
</dbReference>
<sequence length="410" mass="45067">MAESLDNGEFWLPPQFLLDDDTVHMEKYSANNLKNLSGKDVFGYPETEYGKSLIPYEFPYGFGSFGFSSNLSSPVESVVGSTETESDEEDYLAGLSRQMSHFTLEDDFKRNDLPCGTEKTKGWVLSGSPQSTLCAVGSRCGCEQGSSRGSPNGSSPPATRDLLFEAAGEVHQENPFQSLLRRKTPNCDVSLYQQQQSLAYQKLQASQVMQQQQQQQQQQQSVWGGQSNIKGTGVLFPQMPQQTHPGVQNRGRNITSVGRGPLGLSASAWPPLQNITQPQPQPQLQQQNSHGVSGMRAVFLGNPGGKRECAGTGVFLPRQIGTRTESRKKQGCSTVLLPAKVVQALNLNLEGMGAQAQFQPRFNASFTTDSDTAAARPRNRNTLSRQKQHRNGRPQSVMNNEVSLPSEWTY</sequence>
<dbReference type="Proteomes" id="UP001141253">
    <property type="component" value="Chromosome 16"/>
</dbReference>
<comment type="caution">
    <text evidence="2">The sequence shown here is derived from an EMBL/GenBank/DDBJ whole genome shotgun (WGS) entry which is preliminary data.</text>
</comment>
<name>A0ABQ8ZP40_9ROSI</name>
<feature type="region of interest" description="Disordered" evidence="1">
    <location>
        <begin position="367"/>
        <end position="410"/>
    </location>
</feature>
<reference evidence="2" key="1">
    <citation type="submission" date="2022-10" db="EMBL/GenBank/DDBJ databases">
        <authorList>
            <person name="Hyden B.L."/>
            <person name="Feng K."/>
            <person name="Yates T."/>
            <person name="Jawdy S."/>
            <person name="Smart L.B."/>
            <person name="Muchero W."/>
        </authorList>
    </citation>
    <scope>NUCLEOTIDE SEQUENCE</scope>
    <source>
        <tissue evidence="2">Shoot tip</tissue>
    </source>
</reference>
<dbReference type="PANTHER" id="PTHR33356:SF5">
    <property type="entry name" value="TIP41-LIKE PROTEIN"/>
    <property type="match status" value="1"/>
</dbReference>
<protein>
    <submittedName>
        <fullName evidence="2">Uncharacterized protein</fullName>
    </submittedName>
</protein>
<feature type="compositionally biased region" description="Polar residues" evidence="1">
    <location>
        <begin position="393"/>
        <end position="410"/>
    </location>
</feature>
<evidence type="ECO:0000256" key="1">
    <source>
        <dbReference type="SAM" id="MobiDB-lite"/>
    </source>
</evidence>
<evidence type="ECO:0000313" key="3">
    <source>
        <dbReference type="Proteomes" id="UP001141253"/>
    </source>
</evidence>
<organism evidence="2 3">
    <name type="scientific">Salix suchowensis</name>
    <dbReference type="NCBI Taxonomy" id="1278906"/>
    <lineage>
        <taxon>Eukaryota</taxon>
        <taxon>Viridiplantae</taxon>
        <taxon>Streptophyta</taxon>
        <taxon>Embryophyta</taxon>
        <taxon>Tracheophyta</taxon>
        <taxon>Spermatophyta</taxon>
        <taxon>Magnoliopsida</taxon>
        <taxon>eudicotyledons</taxon>
        <taxon>Gunneridae</taxon>
        <taxon>Pentapetalae</taxon>
        <taxon>rosids</taxon>
        <taxon>fabids</taxon>
        <taxon>Malpighiales</taxon>
        <taxon>Salicaceae</taxon>
        <taxon>Saliceae</taxon>
        <taxon>Salix</taxon>
    </lineage>
</organism>
<accession>A0ABQ8ZP40</accession>
<gene>
    <name evidence="2" type="ORF">OIU77_017480</name>
</gene>
<proteinExistence type="predicted"/>
<keyword evidence="3" id="KW-1185">Reference proteome</keyword>
<dbReference type="EMBL" id="JAPFFI010000027">
    <property type="protein sequence ID" value="KAJ6303611.1"/>
    <property type="molecule type" value="Genomic_DNA"/>
</dbReference>
<evidence type="ECO:0000313" key="2">
    <source>
        <dbReference type="EMBL" id="KAJ6303611.1"/>
    </source>
</evidence>